<name>A0ABV0G158_9BURK</name>
<reference evidence="2 3" key="1">
    <citation type="submission" date="2024-05" db="EMBL/GenBank/DDBJ databases">
        <title>Roseateles sp. DJS-2-20 16S ribosomal RNA gene Genome sequencing and assembly.</title>
        <authorList>
            <person name="Woo H."/>
        </authorList>
    </citation>
    <scope>NUCLEOTIDE SEQUENCE [LARGE SCALE GENOMIC DNA]</scope>
    <source>
        <strain evidence="2 3">DJS-2-20</strain>
    </source>
</reference>
<gene>
    <name evidence="2" type="ORF">ABDJ85_08300</name>
</gene>
<proteinExistence type="predicted"/>
<dbReference type="EMBL" id="JBDPZD010000002">
    <property type="protein sequence ID" value="MEO3691467.1"/>
    <property type="molecule type" value="Genomic_DNA"/>
</dbReference>
<dbReference type="InterPro" id="IPR013766">
    <property type="entry name" value="Thioredoxin_domain"/>
</dbReference>
<dbReference type="CDD" id="cd02947">
    <property type="entry name" value="TRX_family"/>
    <property type="match status" value="1"/>
</dbReference>
<keyword evidence="3" id="KW-1185">Reference proteome</keyword>
<comment type="caution">
    <text evidence="2">The sequence shown here is derived from an EMBL/GenBank/DDBJ whole genome shotgun (WGS) entry which is preliminary data.</text>
</comment>
<organism evidence="2 3">
    <name type="scientific">Roseateles paludis</name>
    <dbReference type="NCBI Taxonomy" id="3145238"/>
    <lineage>
        <taxon>Bacteria</taxon>
        <taxon>Pseudomonadati</taxon>
        <taxon>Pseudomonadota</taxon>
        <taxon>Betaproteobacteria</taxon>
        <taxon>Burkholderiales</taxon>
        <taxon>Sphaerotilaceae</taxon>
        <taxon>Roseateles</taxon>
    </lineage>
</organism>
<evidence type="ECO:0000313" key="3">
    <source>
        <dbReference type="Proteomes" id="UP001495147"/>
    </source>
</evidence>
<protein>
    <submittedName>
        <fullName evidence="2">Thioredoxin family protein</fullName>
    </submittedName>
</protein>
<dbReference type="RefSeq" id="WP_347704289.1">
    <property type="nucleotide sequence ID" value="NZ_JBDPZD010000002.1"/>
</dbReference>
<dbReference type="Gene3D" id="3.40.30.10">
    <property type="entry name" value="Glutaredoxin"/>
    <property type="match status" value="1"/>
</dbReference>
<feature type="domain" description="Thioredoxin" evidence="1">
    <location>
        <begin position="15"/>
        <end position="75"/>
    </location>
</feature>
<accession>A0ABV0G158</accession>
<dbReference type="Proteomes" id="UP001495147">
    <property type="component" value="Unassembled WGS sequence"/>
</dbReference>
<dbReference type="InterPro" id="IPR036249">
    <property type="entry name" value="Thioredoxin-like_sf"/>
</dbReference>
<evidence type="ECO:0000313" key="2">
    <source>
        <dbReference type="EMBL" id="MEO3691467.1"/>
    </source>
</evidence>
<dbReference type="SUPFAM" id="SSF52833">
    <property type="entry name" value="Thioredoxin-like"/>
    <property type="match status" value="1"/>
</dbReference>
<dbReference type="Pfam" id="PF00085">
    <property type="entry name" value="Thioredoxin"/>
    <property type="match status" value="1"/>
</dbReference>
<sequence>MFAHVPASLDLFCLCAAWCRTCDEARPLLASVLADPELQGRVQMRWVDIEDEADALGDYDVETFPTLLIASSGQARFLGPVEPRAAAIRGLLLRELQAAGTPLDADAQALLHRLG</sequence>
<evidence type="ECO:0000259" key="1">
    <source>
        <dbReference type="Pfam" id="PF00085"/>
    </source>
</evidence>